<dbReference type="AlphaFoldDB" id="A0A9W7ZVP8"/>
<keyword evidence="6 14" id="KW-0418">Kinase</keyword>
<dbReference type="OrthoDB" id="5422795at2759"/>
<evidence type="ECO:0000259" key="12">
    <source>
        <dbReference type="Pfam" id="PF00370"/>
    </source>
</evidence>
<evidence type="ECO:0000256" key="3">
    <source>
        <dbReference type="ARBA" id="ARBA00012099"/>
    </source>
</evidence>
<keyword evidence="5" id="KW-0547">Nucleotide-binding</keyword>
<evidence type="ECO:0000256" key="5">
    <source>
        <dbReference type="ARBA" id="ARBA00022741"/>
    </source>
</evidence>
<dbReference type="PANTHER" id="PTHR10196">
    <property type="entry name" value="SUGAR KINASE"/>
    <property type="match status" value="1"/>
</dbReference>
<evidence type="ECO:0000256" key="1">
    <source>
        <dbReference type="ARBA" id="ARBA00005190"/>
    </source>
</evidence>
<evidence type="ECO:0000313" key="14">
    <source>
        <dbReference type="EMBL" id="KAJ1917118.1"/>
    </source>
</evidence>
<gene>
    <name evidence="14" type="primary">GUT1</name>
    <name evidence="14" type="ORF">H4219_003379</name>
</gene>
<evidence type="ECO:0000256" key="11">
    <source>
        <dbReference type="ARBA" id="ARBA00071571"/>
    </source>
</evidence>
<dbReference type="Gene3D" id="3.30.420.40">
    <property type="match status" value="2"/>
</dbReference>
<dbReference type="GO" id="GO:0006641">
    <property type="term" value="P:triglyceride metabolic process"/>
    <property type="evidence" value="ECO:0007669"/>
    <property type="project" value="TreeGrafter"/>
</dbReference>
<keyword evidence="8" id="KW-0067">ATP-binding</keyword>
<evidence type="ECO:0000256" key="10">
    <source>
        <dbReference type="ARBA" id="ARBA00052101"/>
    </source>
</evidence>
<evidence type="ECO:0000256" key="6">
    <source>
        <dbReference type="ARBA" id="ARBA00022777"/>
    </source>
</evidence>
<dbReference type="InterPro" id="IPR018485">
    <property type="entry name" value="FGGY_C"/>
</dbReference>
<evidence type="ECO:0000256" key="8">
    <source>
        <dbReference type="ARBA" id="ARBA00022840"/>
    </source>
</evidence>
<comment type="pathway">
    <text evidence="1">Polyol metabolism; glycerol degradation via glycerol kinase pathway; sn-glycerol 3-phosphate from glycerol: step 1/1.</text>
</comment>
<keyword evidence="4 14" id="KW-0808">Transferase</keyword>
<dbReference type="PANTHER" id="PTHR10196:SF69">
    <property type="entry name" value="GLYCEROL KINASE"/>
    <property type="match status" value="1"/>
</dbReference>
<dbReference type="PROSITE" id="PS00933">
    <property type="entry name" value="FGGY_KINASES_1"/>
    <property type="match status" value="1"/>
</dbReference>
<protein>
    <recommendedName>
        <fullName evidence="11">Probable glycerol kinase</fullName>
        <ecNumber evidence="3">2.7.1.30</ecNumber>
    </recommendedName>
    <alternativeName>
        <fullName evidence="9">ATP:glycerol 3-phosphotransferase</fullName>
    </alternativeName>
</protein>
<evidence type="ECO:0000313" key="15">
    <source>
        <dbReference type="Proteomes" id="UP001150538"/>
    </source>
</evidence>
<dbReference type="GO" id="GO:0005524">
    <property type="term" value="F:ATP binding"/>
    <property type="evidence" value="ECO:0007669"/>
    <property type="project" value="UniProtKB-KW"/>
</dbReference>
<dbReference type="GO" id="GO:0005739">
    <property type="term" value="C:mitochondrion"/>
    <property type="evidence" value="ECO:0007669"/>
    <property type="project" value="TreeGrafter"/>
</dbReference>
<accession>A0A9W7ZVP8</accession>
<organism evidence="14 15">
    <name type="scientific">Mycoemilia scoparia</name>
    <dbReference type="NCBI Taxonomy" id="417184"/>
    <lineage>
        <taxon>Eukaryota</taxon>
        <taxon>Fungi</taxon>
        <taxon>Fungi incertae sedis</taxon>
        <taxon>Zoopagomycota</taxon>
        <taxon>Kickxellomycotina</taxon>
        <taxon>Kickxellomycetes</taxon>
        <taxon>Kickxellales</taxon>
        <taxon>Kickxellaceae</taxon>
        <taxon>Mycoemilia</taxon>
    </lineage>
</organism>
<dbReference type="Pfam" id="PF00370">
    <property type="entry name" value="FGGY_N"/>
    <property type="match status" value="1"/>
</dbReference>
<sequence>MSSASFIGAIDQGTSSSRFLIFDDQAQVVCSHQVEYSNNFPKAGWVEKDPAEIVDSVEQAIAGAVDKFVRKGHRIEQIKSVGITNQRETTIAWDSETGAPLCPAIIWSDTRTKDLVHRLCDEAPANGKDYLHKICGLPITTYFSAVKMKWLIENVPEVMEAQKKGTLRFGTVDTWLIYTFTGEYVTDVTNASRTMLMNIRDFKWDETALDFFQISRTSLPEIRSSSEIYGHFRDGLLKDIPIAGALGDQQAATVGQSCFEVGQAKNTYGTGCFMLFNTGEEVVFSDRGLLTTVCYQLGPNAKPAYALEGSIAVAGSAIQWLRDRIGLIQSAPEIGLLTDQVEDNGGVYFVTAFSGLFAPYWRDDARGCIVGLTQFTERGHIARACLESVCFQTKAILEAMHKDGNQNLNLLKVDGGMTNSDQCMQIQADILGIKVVRPAMTETTALGAAFAAGLAVGIWESVEALRKLSSSDVQVFWPKTTPHQREEQFSGWNKAVERSLNWA</sequence>
<evidence type="ECO:0000256" key="4">
    <source>
        <dbReference type="ARBA" id="ARBA00022679"/>
    </source>
</evidence>
<keyword evidence="15" id="KW-1185">Reference proteome</keyword>
<dbReference type="GO" id="GO:0046167">
    <property type="term" value="P:glycerol-3-phosphate biosynthetic process"/>
    <property type="evidence" value="ECO:0007669"/>
    <property type="project" value="TreeGrafter"/>
</dbReference>
<feature type="domain" description="Carbohydrate kinase FGGY N-terminal" evidence="12">
    <location>
        <begin position="7"/>
        <end position="255"/>
    </location>
</feature>
<dbReference type="GO" id="GO:0004370">
    <property type="term" value="F:glycerol kinase activity"/>
    <property type="evidence" value="ECO:0007669"/>
    <property type="project" value="UniProtKB-EC"/>
</dbReference>
<dbReference type="InterPro" id="IPR018484">
    <property type="entry name" value="FGGY_N"/>
</dbReference>
<dbReference type="InterPro" id="IPR043129">
    <property type="entry name" value="ATPase_NBD"/>
</dbReference>
<feature type="domain" description="Carbohydrate kinase FGGY C-terminal" evidence="13">
    <location>
        <begin position="265"/>
        <end position="455"/>
    </location>
</feature>
<evidence type="ECO:0000256" key="9">
    <source>
        <dbReference type="ARBA" id="ARBA00043149"/>
    </source>
</evidence>
<dbReference type="FunFam" id="3.30.420.40:FF:000108">
    <property type="entry name" value="Glycerol kinase, glycosomal"/>
    <property type="match status" value="1"/>
</dbReference>
<dbReference type="Pfam" id="PF02782">
    <property type="entry name" value="FGGY_C"/>
    <property type="match status" value="1"/>
</dbReference>
<dbReference type="EC" id="2.7.1.30" evidence="3"/>
<dbReference type="CDD" id="cd07792">
    <property type="entry name" value="ASKHA_NBD_FGGY_GK1-3-like"/>
    <property type="match status" value="1"/>
</dbReference>
<dbReference type="InterPro" id="IPR005999">
    <property type="entry name" value="Glycerol_kin"/>
</dbReference>
<evidence type="ECO:0000256" key="7">
    <source>
        <dbReference type="ARBA" id="ARBA00022798"/>
    </source>
</evidence>
<reference evidence="14" key="1">
    <citation type="submission" date="2022-07" db="EMBL/GenBank/DDBJ databases">
        <title>Phylogenomic reconstructions and comparative analyses of Kickxellomycotina fungi.</title>
        <authorList>
            <person name="Reynolds N.K."/>
            <person name="Stajich J.E."/>
            <person name="Barry K."/>
            <person name="Grigoriev I.V."/>
            <person name="Crous P."/>
            <person name="Smith M.E."/>
        </authorList>
    </citation>
    <scope>NUCLEOTIDE SEQUENCE</scope>
    <source>
        <strain evidence="14">NBRC 100468</strain>
    </source>
</reference>
<evidence type="ECO:0000259" key="13">
    <source>
        <dbReference type="Pfam" id="PF02782"/>
    </source>
</evidence>
<dbReference type="FunFam" id="3.30.420.40:FF:000177">
    <property type="entry name" value="Glycerol kinase"/>
    <property type="match status" value="1"/>
</dbReference>
<dbReference type="EMBL" id="JANBPU010000080">
    <property type="protein sequence ID" value="KAJ1917118.1"/>
    <property type="molecule type" value="Genomic_DNA"/>
</dbReference>
<dbReference type="GO" id="GO:0006071">
    <property type="term" value="P:glycerol metabolic process"/>
    <property type="evidence" value="ECO:0007669"/>
    <property type="project" value="UniProtKB-KW"/>
</dbReference>
<keyword evidence="7" id="KW-0319">Glycerol metabolism</keyword>
<comment type="caution">
    <text evidence="14">The sequence shown here is derived from an EMBL/GenBank/DDBJ whole genome shotgun (WGS) entry which is preliminary data.</text>
</comment>
<dbReference type="NCBIfam" id="NF000756">
    <property type="entry name" value="PRK00047.1"/>
    <property type="match status" value="1"/>
</dbReference>
<comment type="similarity">
    <text evidence="2">Belongs to the FGGY kinase family.</text>
</comment>
<dbReference type="SUPFAM" id="SSF53067">
    <property type="entry name" value="Actin-like ATPase domain"/>
    <property type="match status" value="2"/>
</dbReference>
<name>A0A9W7ZVP8_9FUNG</name>
<proteinExistence type="inferred from homology"/>
<dbReference type="InterPro" id="IPR018483">
    <property type="entry name" value="Carb_kinase_FGGY_CS"/>
</dbReference>
<dbReference type="PIRSF" id="PIRSF000538">
    <property type="entry name" value="GlpK"/>
    <property type="match status" value="1"/>
</dbReference>
<dbReference type="InterPro" id="IPR000577">
    <property type="entry name" value="Carb_kinase_FGGY"/>
</dbReference>
<comment type="catalytic activity">
    <reaction evidence="10">
        <text>glycerol + ATP = sn-glycerol 3-phosphate + ADP + H(+)</text>
        <dbReference type="Rhea" id="RHEA:21644"/>
        <dbReference type="ChEBI" id="CHEBI:15378"/>
        <dbReference type="ChEBI" id="CHEBI:17754"/>
        <dbReference type="ChEBI" id="CHEBI:30616"/>
        <dbReference type="ChEBI" id="CHEBI:57597"/>
        <dbReference type="ChEBI" id="CHEBI:456216"/>
        <dbReference type="EC" id="2.7.1.30"/>
    </reaction>
</comment>
<dbReference type="InterPro" id="IPR042018">
    <property type="entry name" value="GK1-3_metazoan-type"/>
</dbReference>
<dbReference type="Proteomes" id="UP001150538">
    <property type="component" value="Unassembled WGS sequence"/>
</dbReference>
<evidence type="ECO:0000256" key="2">
    <source>
        <dbReference type="ARBA" id="ARBA00009156"/>
    </source>
</evidence>
<dbReference type="NCBIfam" id="TIGR01311">
    <property type="entry name" value="glycerol_kin"/>
    <property type="match status" value="1"/>
</dbReference>